<feature type="signal peptide" evidence="7">
    <location>
        <begin position="1"/>
        <end position="29"/>
    </location>
</feature>
<feature type="chain" id="PRO_5022241608" evidence="7">
    <location>
        <begin position="30"/>
        <end position="477"/>
    </location>
</feature>
<keyword evidence="3 5" id="KW-0378">Hydrolase</keyword>
<dbReference type="Proteomes" id="UP000317648">
    <property type="component" value="Chromosome"/>
</dbReference>
<evidence type="ECO:0000256" key="7">
    <source>
        <dbReference type="SAM" id="SignalP"/>
    </source>
</evidence>
<dbReference type="GO" id="GO:0004175">
    <property type="term" value="F:endopeptidase activity"/>
    <property type="evidence" value="ECO:0007669"/>
    <property type="project" value="TreeGrafter"/>
</dbReference>
<dbReference type="Gene3D" id="3.90.226.10">
    <property type="entry name" value="2-enoyl-CoA Hydratase, Chain A, domain 1"/>
    <property type="match status" value="1"/>
</dbReference>
<comment type="similarity">
    <text evidence="1 5">Belongs to the peptidase S41A family.</text>
</comment>
<dbReference type="GO" id="GO:0030288">
    <property type="term" value="C:outer membrane-bounded periplasmic space"/>
    <property type="evidence" value="ECO:0007669"/>
    <property type="project" value="TreeGrafter"/>
</dbReference>
<evidence type="ECO:0000256" key="2">
    <source>
        <dbReference type="ARBA" id="ARBA00022670"/>
    </source>
</evidence>
<dbReference type="InterPro" id="IPR036034">
    <property type="entry name" value="PDZ_sf"/>
</dbReference>
<dbReference type="EMBL" id="CP036433">
    <property type="protein sequence ID" value="QDU95270.1"/>
    <property type="molecule type" value="Genomic_DNA"/>
</dbReference>
<dbReference type="Pfam" id="PF22694">
    <property type="entry name" value="CtpB_N-like"/>
    <property type="match status" value="1"/>
</dbReference>
<evidence type="ECO:0000256" key="1">
    <source>
        <dbReference type="ARBA" id="ARBA00009179"/>
    </source>
</evidence>
<keyword evidence="4 5" id="KW-0720">Serine protease</keyword>
<evidence type="ECO:0000313" key="9">
    <source>
        <dbReference type="EMBL" id="QDU95270.1"/>
    </source>
</evidence>
<dbReference type="GO" id="GO:0007165">
    <property type="term" value="P:signal transduction"/>
    <property type="evidence" value="ECO:0007669"/>
    <property type="project" value="TreeGrafter"/>
</dbReference>
<organism evidence="9 10">
    <name type="scientific">Lignipirellula cremea</name>
    <dbReference type="NCBI Taxonomy" id="2528010"/>
    <lineage>
        <taxon>Bacteria</taxon>
        <taxon>Pseudomonadati</taxon>
        <taxon>Planctomycetota</taxon>
        <taxon>Planctomycetia</taxon>
        <taxon>Pirellulales</taxon>
        <taxon>Pirellulaceae</taxon>
        <taxon>Lignipirellula</taxon>
    </lineage>
</organism>
<dbReference type="EC" id="3.4.21.-" evidence="9"/>
<feature type="region of interest" description="Disordered" evidence="6">
    <location>
        <begin position="449"/>
        <end position="477"/>
    </location>
</feature>
<dbReference type="InterPro" id="IPR029045">
    <property type="entry name" value="ClpP/crotonase-like_dom_sf"/>
</dbReference>
<dbReference type="RefSeq" id="WP_145054028.1">
    <property type="nucleotide sequence ID" value="NZ_CP036433.1"/>
</dbReference>
<dbReference type="SUPFAM" id="SSF50156">
    <property type="entry name" value="PDZ domain-like"/>
    <property type="match status" value="1"/>
</dbReference>
<protein>
    <submittedName>
        <fullName evidence="9">Putative CtpA-like serine protease</fullName>
        <ecNumber evidence="9">3.4.21.-</ecNumber>
    </submittedName>
</protein>
<dbReference type="PANTHER" id="PTHR32060">
    <property type="entry name" value="TAIL-SPECIFIC PROTEASE"/>
    <property type="match status" value="1"/>
</dbReference>
<evidence type="ECO:0000256" key="6">
    <source>
        <dbReference type="SAM" id="MobiDB-lite"/>
    </source>
</evidence>
<reference evidence="9 10" key="1">
    <citation type="submission" date="2019-02" db="EMBL/GenBank/DDBJ databases">
        <title>Deep-cultivation of Planctomycetes and their phenomic and genomic characterization uncovers novel biology.</title>
        <authorList>
            <person name="Wiegand S."/>
            <person name="Jogler M."/>
            <person name="Boedeker C."/>
            <person name="Pinto D."/>
            <person name="Vollmers J."/>
            <person name="Rivas-Marin E."/>
            <person name="Kohn T."/>
            <person name="Peeters S.H."/>
            <person name="Heuer A."/>
            <person name="Rast P."/>
            <person name="Oberbeckmann S."/>
            <person name="Bunk B."/>
            <person name="Jeske O."/>
            <person name="Meyerdierks A."/>
            <person name="Storesund J.E."/>
            <person name="Kallscheuer N."/>
            <person name="Luecker S."/>
            <person name="Lage O.M."/>
            <person name="Pohl T."/>
            <person name="Merkel B.J."/>
            <person name="Hornburger P."/>
            <person name="Mueller R.-W."/>
            <person name="Bruemmer F."/>
            <person name="Labrenz M."/>
            <person name="Spormann A.M."/>
            <person name="Op den Camp H."/>
            <person name="Overmann J."/>
            <person name="Amann R."/>
            <person name="Jetten M.S.M."/>
            <person name="Mascher T."/>
            <person name="Medema M.H."/>
            <person name="Devos D.P."/>
            <person name="Kaster A.-K."/>
            <person name="Ovreas L."/>
            <person name="Rohde M."/>
            <person name="Galperin M.Y."/>
            <person name="Jogler C."/>
        </authorList>
    </citation>
    <scope>NUCLEOTIDE SEQUENCE [LARGE SCALE GENOMIC DNA]</scope>
    <source>
        <strain evidence="9 10">Pla85_3_4</strain>
    </source>
</reference>
<evidence type="ECO:0000256" key="4">
    <source>
        <dbReference type="ARBA" id="ARBA00022825"/>
    </source>
</evidence>
<keyword evidence="10" id="KW-1185">Reference proteome</keyword>
<dbReference type="PROSITE" id="PS50106">
    <property type="entry name" value="PDZ"/>
    <property type="match status" value="1"/>
</dbReference>
<keyword evidence="2 5" id="KW-0645">Protease</keyword>
<dbReference type="OrthoDB" id="9812068at2"/>
<dbReference type="Gene3D" id="2.30.42.10">
    <property type="match status" value="1"/>
</dbReference>
<feature type="compositionally biased region" description="Basic and acidic residues" evidence="6">
    <location>
        <begin position="449"/>
        <end position="470"/>
    </location>
</feature>
<dbReference type="KEGG" id="lcre:Pla8534_30850"/>
<dbReference type="SMART" id="SM00228">
    <property type="entry name" value="PDZ"/>
    <property type="match status" value="1"/>
</dbReference>
<dbReference type="PANTHER" id="PTHR32060:SF30">
    <property type="entry name" value="CARBOXY-TERMINAL PROCESSING PROTEASE CTPA"/>
    <property type="match status" value="1"/>
</dbReference>
<name>A0A518DTV3_9BACT</name>
<dbReference type="SUPFAM" id="SSF52096">
    <property type="entry name" value="ClpP/crotonase"/>
    <property type="match status" value="1"/>
</dbReference>
<dbReference type="CDD" id="cd06782">
    <property type="entry name" value="cpPDZ_CPP-like"/>
    <property type="match status" value="1"/>
</dbReference>
<feature type="domain" description="PDZ" evidence="8">
    <location>
        <begin position="119"/>
        <end position="175"/>
    </location>
</feature>
<proteinExistence type="inferred from homology"/>
<dbReference type="GO" id="GO:0008236">
    <property type="term" value="F:serine-type peptidase activity"/>
    <property type="evidence" value="ECO:0007669"/>
    <property type="project" value="UniProtKB-KW"/>
</dbReference>
<dbReference type="NCBIfam" id="TIGR00225">
    <property type="entry name" value="prc"/>
    <property type="match status" value="1"/>
</dbReference>
<dbReference type="FunFam" id="2.30.42.10:FF:000063">
    <property type="entry name" value="Peptidase, S41 family"/>
    <property type="match status" value="1"/>
</dbReference>
<dbReference type="InterPro" id="IPR005151">
    <property type="entry name" value="Tail-specific_protease"/>
</dbReference>
<dbReference type="InterPro" id="IPR004447">
    <property type="entry name" value="Peptidase_S41A"/>
</dbReference>
<dbReference type="SMART" id="SM00245">
    <property type="entry name" value="TSPc"/>
    <property type="match status" value="1"/>
</dbReference>
<evidence type="ECO:0000259" key="8">
    <source>
        <dbReference type="PROSITE" id="PS50106"/>
    </source>
</evidence>
<keyword evidence="7" id="KW-0732">Signal</keyword>
<dbReference type="InterPro" id="IPR001478">
    <property type="entry name" value="PDZ"/>
</dbReference>
<dbReference type="GO" id="GO:0006508">
    <property type="term" value="P:proteolysis"/>
    <property type="evidence" value="ECO:0007669"/>
    <property type="project" value="UniProtKB-KW"/>
</dbReference>
<gene>
    <name evidence="9" type="ORF">Pla8534_30850</name>
</gene>
<dbReference type="Pfam" id="PF03572">
    <property type="entry name" value="Peptidase_S41"/>
    <property type="match status" value="1"/>
</dbReference>
<dbReference type="CDD" id="cd07560">
    <property type="entry name" value="Peptidase_S41_CPP"/>
    <property type="match status" value="1"/>
</dbReference>
<dbReference type="InterPro" id="IPR041489">
    <property type="entry name" value="PDZ_6"/>
</dbReference>
<dbReference type="AlphaFoldDB" id="A0A518DTV3"/>
<evidence type="ECO:0000256" key="5">
    <source>
        <dbReference type="RuleBase" id="RU004404"/>
    </source>
</evidence>
<dbReference type="InterPro" id="IPR055210">
    <property type="entry name" value="CtpA/B_N"/>
</dbReference>
<dbReference type="Gene3D" id="3.30.750.44">
    <property type="match status" value="1"/>
</dbReference>
<dbReference type="Pfam" id="PF17820">
    <property type="entry name" value="PDZ_6"/>
    <property type="match status" value="1"/>
</dbReference>
<evidence type="ECO:0000313" key="10">
    <source>
        <dbReference type="Proteomes" id="UP000317648"/>
    </source>
</evidence>
<evidence type="ECO:0000256" key="3">
    <source>
        <dbReference type="ARBA" id="ARBA00022801"/>
    </source>
</evidence>
<accession>A0A518DTV3</accession>
<sequence precursor="true">MARREMIWLALVVWANSMLVLPFSQGALAAPPVAAKEVEDSPPEPEKSPQEEDAEVYELMRLFADTLDQVDRNYVKDISRRELMEAAIEGMLTKLDQYSAYIPPEQIDRFKSGVESEFGGIGIRVSVEGGILKVISPILGSPAYKAGVLAGDTIVEIEGESTRGITIDEAIAKLKGKVDTSVKVSVLHEGEEKPIPVELTRKTVRVATVLGDTRNDDDSWNYMFDEDQKIGYVRINTFGRHTTEELKETLDLLNAAGIKALVLDLRFNPGGLLSCAIEVSDLFVEEGKIVSTAGRNAPARRWDAHTRGTYADFPMVILVNRYSASASEIVSACLQDHERAVVIGERTWGKGSVQNIITLEDGRSALKLTTASYQRPSGKNIHRFEGATDEDAWGVIPNEGFLIKLSTEELREYNEFRRQRDIVGRKPEEGEAFEDRQLLAALSYLRGRLSGENEKEDDQKADGKTKKAPEKQAAAGN</sequence>